<dbReference type="PANTHER" id="PTHR23342:SF4">
    <property type="entry name" value="AMINO-ACID ACETYLTRANSFERASE, MITOCHONDRIAL"/>
    <property type="match status" value="1"/>
</dbReference>
<comment type="pathway">
    <text evidence="3 15">Amino-acid biosynthesis; L-arginine biosynthesis; N(2)-acetyl-L-ornithine from L-glutamate: step 1/4.</text>
</comment>
<evidence type="ECO:0000256" key="9">
    <source>
        <dbReference type="ARBA" id="ARBA00022946"/>
    </source>
</evidence>
<evidence type="ECO:0000256" key="11">
    <source>
        <dbReference type="ARBA" id="ARBA00023315"/>
    </source>
</evidence>
<proteinExistence type="inferred from homology"/>
<evidence type="ECO:0000313" key="19">
    <source>
        <dbReference type="Proteomes" id="UP000016923"/>
    </source>
</evidence>
<dbReference type="GO" id="GO:0005759">
    <property type="term" value="C:mitochondrial matrix"/>
    <property type="evidence" value="ECO:0007669"/>
    <property type="project" value="TreeGrafter"/>
</dbReference>
<dbReference type="VEuPathDB" id="FungiDB:F503_05711"/>
<gene>
    <name evidence="18" type="ORF">F503_05711</name>
</gene>
<comment type="catalytic activity">
    <reaction evidence="14 15">
        <text>L-glutamate + acetyl-CoA = N-acetyl-L-glutamate + CoA + H(+)</text>
        <dbReference type="Rhea" id="RHEA:24292"/>
        <dbReference type="ChEBI" id="CHEBI:15378"/>
        <dbReference type="ChEBI" id="CHEBI:29985"/>
        <dbReference type="ChEBI" id="CHEBI:44337"/>
        <dbReference type="ChEBI" id="CHEBI:57287"/>
        <dbReference type="ChEBI" id="CHEBI:57288"/>
        <dbReference type="EC" id="2.3.1.1"/>
    </reaction>
</comment>
<name>S3CEV0_OPHP1</name>
<evidence type="ECO:0000256" key="3">
    <source>
        <dbReference type="ARBA" id="ARBA00004925"/>
    </source>
</evidence>
<protein>
    <recommendedName>
        <fullName evidence="6 15">Amino-acid acetyltransferase, mitochondrial</fullName>
        <ecNumber evidence="5 15">2.3.1.1</ecNumber>
    </recommendedName>
    <alternativeName>
        <fullName evidence="12 15">Glutamate N-acetyltransferase</fullName>
    </alternativeName>
    <alternativeName>
        <fullName evidence="13 15">N-acetylglutamate synthase</fullName>
    </alternativeName>
</protein>
<dbReference type="InterPro" id="IPR006855">
    <property type="entry name" value="Vertebrate-like_GNAT_dom"/>
</dbReference>
<evidence type="ECO:0000256" key="1">
    <source>
        <dbReference type="ARBA" id="ARBA00002294"/>
    </source>
</evidence>
<feature type="region of interest" description="Disordered" evidence="16">
    <location>
        <begin position="19"/>
        <end position="56"/>
    </location>
</feature>
<evidence type="ECO:0000256" key="12">
    <source>
        <dbReference type="ARBA" id="ARBA00030346"/>
    </source>
</evidence>
<dbReference type="EMBL" id="KE148146">
    <property type="protein sequence ID" value="EPE10616.1"/>
    <property type="molecule type" value="Genomic_DNA"/>
</dbReference>
<dbReference type="Proteomes" id="UP000016923">
    <property type="component" value="Unassembled WGS sequence"/>
</dbReference>
<keyword evidence="9" id="KW-0809">Transit peptide</keyword>
<dbReference type="PIRSF" id="PIRSF007892">
    <property type="entry name" value="NAGS_fungal"/>
    <property type="match status" value="1"/>
</dbReference>
<dbReference type="HOGENOM" id="CLU_013088_0_0_1"/>
<dbReference type="PANTHER" id="PTHR23342">
    <property type="entry name" value="N-ACETYLGLUTAMATE SYNTHASE"/>
    <property type="match status" value="1"/>
</dbReference>
<comment type="function">
    <text evidence="1 15">N-acetylglutamate synthase involved in arginine biosynthesis.</text>
</comment>
<accession>S3CEV0</accession>
<keyword evidence="8 15" id="KW-0808">Transferase</keyword>
<evidence type="ECO:0000256" key="7">
    <source>
        <dbReference type="ARBA" id="ARBA00022605"/>
    </source>
</evidence>
<dbReference type="eggNOG" id="KOG2436">
    <property type="taxonomic scope" value="Eukaryota"/>
</dbReference>
<keyword evidence="10 15" id="KW-0496">Mitochondrion</keyword>
<dbReference type="InterPro" id="IPR011190">
    <property type="entry name" value="GlcNAc_Synth_fun"/>
</dbReference>
<dbReference type="AlphaFoldDB" id="S3CEV0"/>
<dbReference type="STRING" id="1262450.S3CEV0"/>
<comment type="similarity">
    <text evidence="4 15">Belongs to the acetyltransferase family.</text>
</comment>
<keyword evidence="7 15" id="KW-0028">Amino-acid biosynthesis</keyword>
<evidence type="ECO:0000256" key="10">
    <source>
        <dbReference type="ARBA" id="ARBA00023128"/>
    </source>
</evidence>
<dbReference type="EC" id="2.3.1.1" evidence="5 15"/>
<evidence type="ECO:0000256" key="8">
    <source>
        <dbReference type="ARBA" id="ARBA00022679"/>
    </source>
</evidence>
<dbReference type="InterPro" id="IPR036393">
    <property type="entry name" value="AceGlu_kinase-like_sf"/>
</dbReference>
<evidence type="ECO:0000313" key="18">
    <source>
        <dbReference type="EMBL" id="EPE10616.1"/>
    </source>
</evidence>
<dbReference type="GO" id="GO:0006526">
    <property type="term" value="P:L-arginine biosynthetic process"/>
    <property type="evidence" value="ECO:0007669"/>
    <property type="project" value="UniProtKB-UniPathway"/>
</dbReference>
<keyword evidence="19" id="KW-1185">Reference proteome</keyword>
<feature type="compositionally biased region" description="Low complexity" evidence="16">
    <location>
        <begin position="27"/>
        <end position="42"/>
    </location>
</feature>
<sequence>MVLRTGAWRQANLARIRKETTTRRWKSAASTPAASAAGKPGSRQWPDGESATPSIKTGHYKQVDLTSFYTSISISERQRKSQDRDFLASVFASSPTKRDTKKYLQTFGPAGGKAFGADSFRAVSQSPQFVQGPDVEPTNSGDYQLRVAIIKLQDPDKIDDLTLKGLAKTFAQLRALGLLSVVVIGRTEATAAASNGRSTSKNGKTVQHGWFNYVTHETQRVADAIDSYAGPVTSLIGSAMRLDDNSAAQSEQHARLNDSSFVPGRIQVDNESSLLQLLRKGDIAVIPPYAFSTSQSEAKLVNTDDIVLALTRYFTGIQQLSALATTTPEQTTTPTAIASVDRVIIIDPIGGTPTTRRPNGAHLFFNLEEEYKTAETVLDDMVATSFLKPAGDESAAQVSARHQANLDIIRKTLALLPSTSSALLTTPAEAANLVSNERGSADETDDVFGYVGSVGTRRSQNPLIHNLLTDRPVFSSSLPLGRIKPQSKRNSWIKSPVITTTATQSAPFDADDAPMSKTTLLKRGMPLTIFPDPRRAPWTPPVPGGPRLRLTDMCIDLPRLVNLIEDSFNRKLDVDDYLKRVENSLAGVIIAGEYEGGAILTWERPYGLDEETAYRTGRLVPYLDKFAVLKKSQGAGGVADIVFTAMVRDCFPEGVCWRSRKDNPVNRWYFERSRGSFKLDGVNWTMFWTTPFEGVGEKGFWDYESVCRGVEPSWLDQKHILD</sequence>
<evidence type="ECO:0000256" key="14">
    <source>
        <dbReference type="ARBA" id="ARBA00048372"/>
    </source>
</evidence>
<dbReference type="Gene3D" id="3.40.1160.10">
    <property type="entry name" value="Acetylglutamate kinase-like"/>
    <property type="match status" value="1"/>
</dbReference>
<evidence type="ECO:0000256" key="2">
    <source>
        <dbReference type="ARBA" id="ARBA00004173"/>
    </source>
</evidence>
<dbReference type="OrthoDB" id="5585968at2759"/>
<dbReference type="PROSITE" id="PS51731">
    <property type="entry name" value="GNAT_NAGS"/>
    <property type="match status" value="1"/>
</dbReference>
<organism evidence="18 19">
    <name type="scientific">Ophiostoma piceae (strain UAMH 11346)</name>
    <name type="common">Sap stain fungus</name>
    <dbReference type="NCBI Taxonomy" id="1262450"/>
    <lineage>
        <taxon>Eukaryota</taxon>
        <taxon>Fungi</taxon>
        <taxon>Dikarya</taxon>
        <taxon>Ascomycota</taxon>
        <taxon>Pezizomycotina</taxon>
        <taxon>Sordariomycetes</taxon>
        <taxon>Sordariomycetidae</taxon>
        <taxon>Ophiostomatales</taxon>
        <taxon>Ophiostomataceae</taxon>
        <taxon>Ophiostoma</taxon>
    </lineage>
</organism>
<evidence type="ECO:0000256" key="4">
    <source>
        <dbReference type="ARBA" id="ARBA00008694"/>
    </source>
</evidence>
<evidence type="ECO:0000256" key="5">
    <source>
        <dbReference type="ARBA" id="ARBA00012697"/>
    </source>
</evidence>
<evidence type="ECO:0000256" key="13">
    <source>
        <dbReference type="ARBA" id="ARBA00033251"/>
    </source>
</evidence>
<dbReference type="GO" id="GO:0006592">
    <property type="term" value="P:ornithine biosynthetic process"/>
    <property type="evidence" value="ECO:0007669"/>
    <property type="project" value="TreeGrafter"/>
</dbReference>
<evidence type="ECO:0000256" key="6">
    <source>
        <dbReference type="ARBA" id="ARBA00018802"/>
    </source>
</evidence>
<dbReference type="FunFam" id="3.40.630.30:FF:000049">
    <property type="entry name" value="Amino-acid acetyltransferase, mitochondrial"/>
    <property type="match status" value="1"/>
</dbReference>
<evidence type="ECO:0000256" key="16">
    <source>
        <dbReference type="SAM" id="MobiDB-lite"/>
    </source>
</evidence>
<evidence type="ECO:0000256" key="15">
    <source>
        <dbReference type="PIRNR" id="PIRNR007892"/>
    </source>
</evidence>
<dbReference type="Pfam" id="PF04768">
    <property type="entry name" value="NAT"/>
    <property type="match status" value="1"/>
</dbReference>
<dbReference type="GO" id="GO:0004042">
    <property type="term" value="F:L-glutamate N-acetyltransferase activity"/>
    <property type="evidence" value="ECO:0007669"/>
    <property type="project" value="InterPro"/>
</dbReference>
<reference evidence="18 19" key="1">
    <citation type="journal article" date="2013" name="BMC Genomics">
        <title>The genome and transcriptome of the pine saprophyte Ophiostoma piceae, and a comparison with the bark beetle-associated pine pathogen Grosmannia clavigera.</title>
        <authorList>
            <person name="Haridas S."/>
            <person name="Wang Y."/>
            <person name="Lim L."/>
            <person name="Massoumi Alamouti S."/>
            <person name="Jackman S."/>
            <person name="Docking R."/>
            <person name="Robertson G."/>
            <person name="Birol I."/>
            <person name="Bohlmann J."/>
            <person name="Breuil C."/>
        </authorList>
    </citation>
    <scope>NUCLEOTIDE SEQUENCE [LARGE SCALE GENOMIC DNA]</scope>
    <source>
        <strain evidence="18 19">UAMH 11346</strain>
    </source>
</reference>
<dbReference type="UniPathway" id="UPA00068">
    <property type="reaction ID" value="UER00106"/>
</dbReference>
<dbReference type="Gene3D" id="3.40.630.30">
    <property type="match status" value="1"/>
</dbReference>
<keyword evidence="11 15" id="KW-0012">Acyltransferase</keyword>
<comment type="subcellular location">
    <subcellularLocation>
        <location evidence="2 15">Mitochondrion</location>
    </subcellularLocation>
</comment>
<evidence type="ECO:0000259" key="17">
    <source>
        <dbReference type="PROSITE" id="PS51731"/>
    </source>
</evidence>
<dbReference type="OMA" id="NAMVRDC"/>
<feature type="domain" description="N-acetyltransferase" evidence="17">
    <location>
        <begin position="544"/>
        <end position="712"/>
    </location>
</feature>